<name>A0A3P1BDN2_9BACT</name>
<organism evidence="3 4">
    <name type="scientific">Larkinella rosea</name>
    <dbReference type="NCBI Taxonomy" id="2025312"/>
    <lineage>
        <taxon>Bacteria</taxon>
        <taxon>Pseudomonadati</taxon>
        <taxon>Bacteroidota</taxon>
        <taxon>Cytophagia</taxon>
        <taxon>Cytophagales</taxon>
        <taxon>Spirosomataceae</taxon>
        <taxon>Larkinella</taxon>
    </lineage>
</organism>
<dbReference type="Gene3D" id="2.60.120.260">
    <property type="entry name" value="Galactose-binding domain-like"/>
    <property type="match status" value="4"/>
</dbReference>
<dbReference type="Pfam" id="PF16990">
    <property type="entry name" value="CBM_35"/>
    <property type="match status" value="1"/>
</dbReference>
<dbReference type="Gene3D" id="3.20.20.80">
    <property type="entry name" value="Glycosidases"/>
    <property type="match status" value="1"/>
</dbReference>
<evidence type="ECO:0000256" key="1">
    <source>
        <dbReference type="SAM" id="SignalP"/>
    </source>
</evidence>
<feature type="signal peptide" evidence="1">
    <location>
        <begin position="1"/>
        <end position="34"/>
    </location>
</feature>
<dbReference type="Pfam" id="PF13004">
    <property type="entry name" value="BACON"/>
    <property type="match status" value="2"/>
</dbReference>
<dbReference type="InterPro" id="IPR041342">
    <property type="entry name" value="CBM35"/>
</dbReference>
<dbReference type="SUPFAM" id="SSF49785">
    <property type="entry name" value="Galactose-binding domain-like"/>
    <property type="match status" value="1"/>
</dbReference>
<reference evidence="3 4" key="1">
    <citation type="submission" date="2018-11" db="EMBL/GenBank/DDBJ databases">
        <authorList>
            <person name="Zhou Z."/>
            <person name="Wang G."/>
        </authorList>
    </citation>
    <scope>NUCLEOTIDE SEQUENCE [LARGE SCALE GENOMIC DNA]</scope>
    <source>
        <strain evidence="3 4">KCTC52004</strain>
    </source>
</reference>
<accession>A0A3P1BDN2</accession>
<feature type="chain" id="PRO_5018119520" evidence="1">
    <location>
        <begin position="35"/>
        <end position="1517"/>
    </location>
</feature>
<dbReference type="Proteomes" id="UP000271925">
    <property type="component" value="Unassembled WGS sequence"/>
</dbReference>
<proteinExistence type="predicted"/>
<keyword evidence="1" id="KW-0732">Signal</keyword>
<protein>
    <submittedName>
        <fullName evidence="3">Carbohydrate-binding protein</fullName>
    </submittedName>
</protein>
<sequence>MKTTLPTVVKKNPVKKWLLASLIGLTSFSNSLQADLPKKPTPKLPPPINLASYYGLPGNGKPTPLISTVSKPKWVDNDPVRFQISSSKKEVVLGEEIEITIKAHLLSISPSLLFTFEGSNSFRLKLLIPDGFVTTGGTYTDLVGQELTRANPTVQYTLKGYFTKIGSINDFRLLRGNGSADQHSLFVEKAQVTFSVLSYDQIAHHSSARAMSTICQESEAAKPSAASNEPAASGGQFVSSGNSSEFVDYTLTAASSGTATLTFSYATSETPTAKITINGVVQPDLALTSTGSWNVFQTKTFTASLNSGSNTIRITTGGGTFRQDKLCLEDSQTSGCNLTMVRVYPRTDCPACVGRTVGAQIQVSTVGKDGPWTTILTIPSGETTSWREFPVSGGTGNYKAIRYVSPTAANCNVAELEFYASTTKLTGTVFADAGGPHQGNQSVSADKAFDGNTSTYYDALNPTGGYVGLELISCSGGGTTNNLVVSPLSINASAPASTPTISVTANVAWTVSESLDWLSVSSSSGSNNGSFTINITANTTTSVRSGSVTVSGGGITQTINVSQAQASTTGCSLTLIRIHPRASCCSGRTIGGQVQVSTVGKDGPWTTVLTIPTEATGWNEFTLTGQTGAYKAIRYLAPNASYGNVGELEFYSGTTKFTGTTFGSTSSEGAGNNFDKAFDGNVNTHFESNTSSGGYVGLELTNCAGGGTTNNLVVSPTTVSASSASSTPTITITSNVAWTASENLDWLSLNASSGSNNGSFMINITANTTSNTRSGSITVTGGGITQTITVSQSPASGGSTQCTPFTEVCSGNQSEIRNQTITVATGGTYTMLIHYKSSEKAVTSNLLIDGIAQSVTYPQTSTYLDKTVSNVVLTAGNHVIGLSSGADGGYICFDKICLSGSGGNGNCPQTPTASVSNPTPNCGTSVSLSAGCSGTDCSGVSYTWNGNGLNQNGQTVALAAPSTNGFYSYTVTMSKSGCSTTTAVVSLTVSSCTSSVISDLRLAIPEMAFDMENPLQNSSGSFYSDDNKQFGVVDYQYTNEDRRVPILPWMVQLRNGATALNGRTMGGHGWATWTKMKPDPAGQNGGSVWQRGHINPYWTNQIRNQLTYCQQNNLKLGLMLVPYREQSKTTGFLTTTESQYAQPTGDLTNQDGPVMHMEYATAALTNLNDFSNPAVRMYWDFYDAITEIKSFHESGVLTYATLGMRRTHEIGYDLRGGAESIFGDYHEVAHEGLRTWLKGKLSGSNDAQKLQTLNGRWGTNYQNWSEVQISYSTYMPLLNSFNDTPKGREILAYRMKSVADMMCLMAKAWWTQCPGIHMVLDIGQIFGGQAMATGTCDIAYLLQRLKALQISMGATGKIVVKLNGAAWDNLSYHATALRQICQQNLGYSFVITELDYGSGHWNGTNIEGRPLSDVVDNIYQFQRYSGGNASITFLDGNSWEAVGGGRAVAQAYLQKTNRATAPYSFCYDGNCSSNVLTTGVRPMLVEGYNLESQMKTGSFNYLNQDVRINFQSLTEYN</sequence>
<dbReference type="EMBL" id="RQJO01000015">
    <property type="protein sequence ID" value="RRA99219.1"/>
    <property type="molecule type" value="Genomic_DNA"/>
</dbReference>
<dbReference type="Gene3D" id="2.60.40.10">
    <property type="entry name" value="Immunoglobulins"/>
    <property type="match status" value="2"/>
</dbReference>
<dbReference type="CDD" id="cd14948">
    <property type="entry name" value="BACON"/>
    <property type="match status" value="2"/>
</dbReference>
<evidence type="ECO:0000259" key="2">
    <source>
        <dbReference type="PROSITE" id="PS51175"/>
    </source>
</evidence>
<keyword evidence="4" id="KW-1185">Reference proteome</keyword>
<dbReference type="GO" id="GO:0030246">
    <property type="term" value="F:carbohydrate binding"/>
    <property type="evidence" value="ECO:0007669"/>
    <property type="project" value="InterPro"/>
</dbReference>
<feature type="domain" description="CBM6" evidence="2">
    <location>
        <begin position="214"/>
        <end position="329"/>
    </location>
</feature>
<evidence type="ECO:0000313" key="4">
    <source>
        <dbReference type="Proteomes" id="UP000271925"/>
    </source>
</evidence>
<dbReference type="PROSITE" id="PS51175">
    <property type="entry name" value="CBM6"/>
    <property type="match status" value="1"/>
</dbReference>
<dbReference type="InterPro" id="IPR008979">
    <property type="entry name" value="Galactose-bd-like_sf"/>
</dbReference>
<gene>
    <name evidence="3" type="ORF">EHT25_30135</name>
</gene>
<dbReference type="Pfam" id="PF18099">
    <property type="entry name" value="CBM_35_2"/>
    <property type="match status" value="1"/>
</dbReference>
<dbReference type="InterPro" id="IPR013783">
    <property type="entry name" value="Ig-like_fold"/>
</dbReference>
<dbReference type="InterPro" id="IPR005084">
    <property type="entry name" value="CBM6"/>
</dbReference>
<comment type="caution">
    <text evidence="3">The sequence shown here is derived from an EMBL/GenBank/DDBJ whole genome shotgun (WGS) entry which is preliminary data.</text>
</comment>
<dbReference type="OrthoDB" id="1433444at2"/>
<evidence type="ECO:0000313" key="3">
    <source>
        <dbReference type="EMBL" id="RRA99219.1"/>
    </source>
</evidence>
<dbReference type="InterPro" id="IPR024361">
    <property type="entry name" value="BACON"/>
</dbReference>